<evidence type="ECO:0000256" key="6">
    <source>
        <dbReference type="ARBA" id="ARBA00022927"/>
    </source>
</evidence>
<evidence type="ECO:0000259" key="11">
    <source>
        <dbReference type="PROSITE" id="PS51192"/>
    </source>
</evidence>
<dbReference type="Pfam" id="PF01043">
    <property type="entry name" value="SecA_PP_bind"/>
    <property type="match status" value="1"/>
</dbReference>
<comment type="catalytic activity">
    <reaction evidence="10">
        <text>ATP + H2O + cellular proteinSide 1 = ADP + phosphate + cellular proteinSide 2.</text>
        <dbReference type="EC" id="7.4.2.8"/>
    </reaction>
</comment>
<keyword evidence="1 10" id="KW-0813">Transport</keyword>
<feature type="domain" description="Helicase ATP-binding" evidence="11">
    <location>
        <begin position="69"/>
        <end position="216"/>
    </location>
</feature>
<dbReference type="InterPro" id="IPR011115">
    <property type="entry name" value="SecA_DEAD"/>
</dbReference>
<dbReference type="Pfam" id="PF21090">
    <property type="entry name" value="P-loop_SecA"/>
    <property type="match status" value="1"/>
</dbReference>
<dbReference type="Proteomes" id="UP001166402">
    <property type="component" value="Unassembled WGS sequence"/>
</dbReference>
<dbReference type="InterPro" id="IPR014018">
    <property type="entry name" value="SecA_motor_DEAD"/>
</dbReference>
<dbReference type="Pfam" id="PF07517">
    <property type="entry name" value="SecA_DEAD"/>
    <property type="match status" value="1"/>
</dbReference>
<evidence type="ECO:0000256" key="3">
    <source>
        <dbReference type="ARBA" id="ARBA00022490"/>
    </source>
</evidence>
<comment type="subunit">
    <text evidence="10">Monomer and homodimer. Part of the essential Sec protein translocation apparatus which comprises SecA, SecYEG and auxiliary proteins SecDF. Other proteins may also be involved.</text>
</comment>
<evidence type="ECO:0000256" key="9">
    <source>
        <dbReference type="ARBA" id="ARBA00023136"/>
    </source>
</evidence>
<dbReference type="PROSITE" id="PS51194">
    <property type="entry name" value="HELICASE_CTER"/>
    <property type="match status" value="1"/>
</dbReference>
<keyword evidence="2 10" id="KW-1003">Cell membrane</keyword>
<evidence type="ECO:0000256" key="1">
    <source>
        <dbReference type="ARBA" id="ARBA00022448"/>
    </source>
</evidence>
<dbReference type="InterPro" id="IPR001650">
    <property type="entry name" value="Helicase_C-like"/>
</dbReference>
<dbReference type="InterPro" id="IPR011130">
    <property type="entry name" value="SecA_preprotein_X-link_dom"/>
</dbReference>
<evidence type="ECO:0000313" key="15">
    <source>
        <dbReference type="Proteomes" id="UP001166402"/>
    </source>
</evidence>
<dbReference type="EC" id="7.4.2.8" evidence="10"/>
<keyword evidence="9 10" id="KW-0472">Membrane</keyword>
<evidence type="ECO:0000259" key="13">
    <source>
        <dbReference type="PROSITE" id="PS51196"/>
    </source>
</evidence>
<reference evidence="14" key="1">
    <citation type="submission" date="2021-03" db="EMBL/GenBank/DDBJ databases">
        <title>Genomic Encyclopedia of Type Strains, Phase IV (KMG-IV): sequencing the most valuable type-strain genomes for metagenomic binning, comparative biology and taxonomic classification.</title>
        <authorList>
            <person name="Goeker M."/>
        </authorList>
    </citation>
    <scope>NUCLEOTIDE SEQUENCE</scope>
    <source>
        <strain evidence="14">DSM 101588</strain>
    </source>
</reference>
<evidence type="ECO:0000313" key="14">
    <source>
        <dbReference type="EMBL" id="MBP2070842.1"/>
    </source>
</evidence>
<evidence type="ECO:0000256" key="2">
    <source>
        <dbReference type="ARBA" id="ARBA00022475"/>
    </source>
</evidence>
<feature type="domain" description="Helicase C-terminal" evidence="12">
    <location>
        <begin position="389"/>
        <end position="567"/>
    </location>
</feature>
<comment type="subcellular location">
    <subcellularLocation>
        <location evidence="10">Cell membrane</location>
        <topology evidence="10">Peripheral membrane protein</topology>
        <orientation evidence="10">Cytoplasmic side</orientation>
    </subcellularLocation>
    <subcellularLocation>
        <location evidence="10">Cytoplasm</location>
    </subcellularLocation>
    <text evidence="10">Distribution is 50-50.</text>
</comment>
<comment type="function">
    <text evidence="10">Part of the Sec protein translocase complex. Interacts with the SecYEG preprotein conducting channel. Has a central role in coupling the hydrolysis of ATP to the transfer of proteins into and across the cell membrane, serving as an ATP-driven molecular motor driving the stepwise translocation of polypeptide chains across the membrane.</text>
</comment>
<evidence type="ECO:0000256" key="10">
    <source>
        <dbReference type="HAMAP-Rule" id="MF_01382"/>
    </source>
</evidence>
<dbReference type="SUPFAM" id="SSF81767">
    <property type="entry name" value="Pre-protein crosslinking domain of SecA"/>
    <property type="match status" value="1"/>
</dbReference>
<accession>A0ABS4NB06</accession>
<keyword evidence="15" id="KW-1185">Reference proteome</keyword>
<dbReference type="PANTHER" id="PTHR30612">
    <property type="entry name" value="SECA INNER MEMBRANE COMPONENT OF SEC PROTEIN SECRETION SYSTEM"/>
    <property type="match status" value="1"/>
</dbReference>
<keyword evidence="7 10" id="KW-1278">Translocase</keyword>
<dbReference type="InterPro" id="IPR000185">
    <property type="entry name" value="SecA"/>
</dbReference>
<proteinExistence type="inferred from homology"/>
<sequence>MLYEFINKIRLKNIYRQIKKVEKYNVENMSNEDLKQAYKESQNIICKLAVVQEAVYRILKIRPYKEQLMCAYALYKGHIAEMPTGEGKTLVAVMTALLLKDTVHIVTVNDYLAKRDYTLMKPVYDFFDVTVDYNCKNKNKQNLYSNQVIYTSSSELIFDYLRNELKPVFQFPLNNVIIDEIDFVLLDNALSKFSIATGKYENINVENFKIAKEIMPMLKYKKVSKRSFINYSEEKGVHCVYSNYYGTAYFTDEGMNLIEKIFGKNVFYKNINLYKALLATIEANLLFENGRDYIVKDNKIILINRANGRKMIDSKLDSYLHTAIEIKENVPVTLKNSLNYSMSYQVFFKKYKNMVGMSGTIYSAYKELEEIYKVPTIIVPSHNKNKRLDYADLIFNTKEEKYEYLSYYLKYKWDKEQPVLIVTGSDLEANKVYEILENNNIKSNLLNSYTDDFENEIINNAGIRGTITISTNMVGRGTDIKIDNNIKNARGLKLICLNRFLDKRIDDQVRGRTARQGNIGECVFYVSLEDEIFDYMNSHEYRKFIKLIKTTKRNITEMLDKIQEDINVRNYKIRKINFILDFVLEQQKLSIEAWRNHLKEKDISFILEHAKDKTIKKMVYKNYLTFGKELSTKLYLNLVDYIIDEQYLFLRSDMEDIKHYLQYYNLPEKDVVTEYERICNKQVDIFKSITLKLIENHFATAKIDKIMWKG</sequence>
<keyword evidence="5 10" id="KW-0067">ATP-binding</keyword>
<protein>
    <recommendedName>
        <fullName evidence="10">Protein translocase subunit SecA</fullName>
        <ecNumber evidence="10">7.4.2.8</ecNumber>
    </recommendedName>
</protein>
<feature type="binding site" evidence="10">
    <location>
        <position position="67"/>
    </location>
    <ligand>
        <name>ATP</name>
        <dbReference type="ChEBI" id="CHEBI:30616"/>
    </ligand>
</feature>
<evidence type="ECO:0000256" key="8">
    <source>
        <dbReference type="ARBA" id="ARBA00023010"/>
    </source>
</evidence>
<dbReference type="InterPro" id="IPR014001">
    <property type="entry name" value="Helicase_ATP-bd"/>
</dbReference>
<dbReference type="RefSeq" id="WP_209452810.1">
    <property type="nucleotide sequence ID" value="NZ_JAGGLT010000002.1"/>
</dbReference>
<evidence type="ECO:0000256" key="4">
    <source>
        <dbReference type="ARBA" id="ARBA00022741"/>
    </source>
</evidence>
<evidence type="ECO:0000259" key="12">
    <source>
        <dbReference type="PROSITE" id="PS51194"/>
    </source>
</evidence>
<dbReference type="SMART" id="SM00957">
    <property type="entry name" value="SecA_DEAD"/>
    <property type="match status" value="1"/>
</dbReference>
<name>A0ABS4NB06_9THEO</name>
<dbReference type="PROSITE" id="PS51192">
    <property type="entry name" value="HELICASE_ATP_BIND_1"/>
    <property type="match status" value="1"/>
</dbReference>
<dbReference type="Gene3D" id="3.40.50.300">
    <property type="entry name" value="P-loop containing nucleotide triphosphate hydrolases"/>
    <property type="match status" value="2"/>
</dbReference>
<evidence type="ECO:0000256" key="5">
    <source>
        <dbReference type="ARBA" id="ARBA00022840"/>
    </source>
</evidence>
<dbReference type="PRINTS" id="PR00906">
    <property type="entry name" value="SECA"/>
</dbReference>
<feature type="binding site" evidence="10">
    <location>
        <position position="479"/>
    </location>
    <ligand>
        <name>ATP</name>
        <dbReference type="ChEBI" id="CHEBI:30616"/>
    </ligand>
</feature>
<feature type="domain" description="SecA family profile" evidence="13">
    <location>
        <begin position="1"/>
        <end position="557"/>
    </location>
</feature>
<comment type="caution">
    <text evidence="14">The sequence shown here is derived from an EMBL/GenBank/DDBJ whole genome shotgun (WGS) entry which is preliminary data.</text>
</comment>
<dbReference type="InterPro" id="IPR036670">
    <property type="entry name" value="SecA_X-link_sf"/>
</dbReference>
<dbReference type="Gene3D" id="3.90.1440.10">
    <property type="entry name" value="SecA, preprotein cross-linking domain"/>
    <property type="match status" value="1"/>
</dbReference>
<feature type="binding site" evidence="10">
    <location>
        <begin position="85"/>
        <end position="89"/>
    </location>
    <ligand>
        <name>ATP</name>
        <dbReference type="ChEBI" id="CHEBI:30616"/>
    </ligand>
</feature>
<gene>
    <name evidence="10" type="primary">secA</name>
    <name evidence="14" type="ORF">J2Z80_000340</name>
</gene>
<keyword evidence="3 10" id="KW-0963">Cytoplasm</keyword>
<keyword evidence="8 10" id="KW-0811">Translocation</keyword>
<dbReference type="HAMAP" id="MF_01382">
    <property type="entry name" value="SecA"/>
    <property type="match status" value="1"/>
</dbReference>
<dbReference type="PANTHER" id="PTHR30612:SF0">
    <property type="entry name" value="CHLOROPLAST PROTEIN-TRANSPORTING ATPASE"/>
    <property type="match status" value="1"/>
</dbReference>
<dbReference type="SUPFAM" id="SSF52540">
    <property type="entry name" value="P-loop containing nucleoside triphosphate hydrolases"/>
    <property type="match status" value="2"/>
</dbReference>
<dbReference type="PROSITE" id="PS51196">
    <property type="entry name" value="SECA_MOTOR_DEAD"/>
    <property type="match status" value="1"/>
</dbReference>
<dbReference type="InterPro" id="IPR027417">
    <property type="entry name" value="P-loop_NTPase"/>
</dbReference>
<dbReference type="SMART" id="SM00958">
    <property type="entry name" value="SecA_PP_bind"/>
    <property type="match status" value="1"/>
</dbReference>
<evidence type="ECO:0000256" key="7">
    <source>
        <dbReference type="ARBA" id="ARBA00022967"/>
    </source>
</evidence>
<keyword evidence="4 10" id="KW-0547">Nucleotide-binding</keyword>
<comment type="similarity">
    <text evidence="10">Belongs to the SecA family.</text>
</comment>
<dbReference type="InterPro" id="IPR044722">
    <property type="entry name" value="SecA_SF2_C"/>
</dbReference>
<dbReference type="EMBL" id="JAGGLT010000002">
    <property type="protein sequence ID" value="MBP2070842.1"/>
    <property type="molecule type" value="Genomic_DNA"/>
</dbReference>
<keyword evidence="6 10" id="KW-0653">Protein transport</keyword>
<organism evidence="14 15">
    <name type="scientific">Thermoanaerobacterium butyriciformans</name>
    <dbReference type="NCBI Taxonomy" id="1702242"/>
    <lineage>
        <taxon>Bacteria</taxon>
        <taxon>Bacillati</taxon>
        <taxon>Bacillota</taxon>
        <taxon>Clostridia</taxon>
        <taxon>Thermoanaerobacterales</taxon>
        <taxon>Thermoanaerobacteraceae</taxon>
        <taxon>Thermoanaerobacterium</taxon>
    </lineage>
</organism>